<evidence type="ECO:0000313" key="4">
    <source>
        <dbReference type="Proteomes" id="UP000094707"/>
    </source>
</evidence>
<feature type="domain" description="DUF11" evidence="1">
    <location>
        <begin position="50"/>
        <end position="148"/>
    </location>
</feature>
<proteinExistence type="predicted"/>
<keyword evidence="4" id="KW-1185">Reference proteome</keyword>
<dbReference type="Proteomes" id="UP000094707">
    <property type="component" value="Chromosome I"/>
</dbReference>
<dbReference type="STRING" id="118062.MCBB_0139"/>
<dbReference type="EMBL" id="LT607756">
    <property type="protein sequence ID" value="SCG84727.1"/>
    <property type="molecule type" value="Genomic_DNA"/>
</dbReference>
<dbReference type="Pfam" id="PF01345">
    <property type="entry name" value="DUF11"/>
    <property type="match status" value="1"/>
</dbReference>
<dbReference type="KEGG" id="mcub:MCBB_0139"/>
<dbReference type="InterPro" id="IPR059177">
    <property type="entry name" value="GH29D-like_dom"/>
</dbReference>
<dbReference type="RefSeq" id="WP_171899054.1">
    <property type="nucleotide sequence ID" value="NZ_LT607756.1"/>
</dbReference>
<sequence>MKSIRIISLIGLLFVLIIPFIGATSATNDTNNTTVDQAVYNVNGNLFVDFNQTTANVGDTVSISVTAVNNGFFDWSPVKVYAPLADGLQFMSFVVPYKTLQGYDPTTGIWDLNTLNHDERGYQKSLIINAKVLPEAAGKELVATAKFDTLVVEGSNVHMEDETPSAKSSILKVSPLANATGSGSGNGTCSGSGNCTCIYNPITVNTNIKSGTYKTPQTVILTTNNTTATIYYTTDGSTPTTNSTKYTGAISLITSKTLKFFAVDTEGNTSPIYTQQYNIYKLVSYKYNVQAKWKKVWTKVKWKKVHGKWRYHWKKVWKYKTITKTGTKWVKT</sequence>
<evidence type="ECO:0000259" key="1">
    <source>
        <dbReference type="Pfam" id="PF01345"/>
    </source>
</evidence>
<evidence type="ECO:0000259" key="2">
    <source>
        <dbReference type="Pfam" id="PF13290"/>
    </source>
</evidence>
<dbReference type="Pfam" id="PF13290">
    <property type="entry name" value="CHB_HEX_C_1"/>
    <property type="match status" value="1"/>
</dbReference>
<gene>
    <name evidence="3" type="ORF">MCBB_0139</name>
</gene>
<dbReference type="InterPro" id="IPR001434">
    <property type="entry name" value="OmcB-like_DUF11"/>
</dbReference>
<dbReference type="OrthoDB" id="71608at2157"/>
<accession>A0A1D3KZE3</accession>
<dbReference type="GeneID" id="30411003"/>
<dbReference type="AlphaFoldDB" id="A0A1D3KZE3"/>
<organism evidence="3 4">
    <name type="scientific">Methanobacterium congolense</name>
    <dbReference type="NCBI Taxonomy" id="118062"/>
    <lineage>
        <taxon>Archaea</taxon>
        <taxon>Methanobacteriati</taxon>
        <taxon>Methanobacteriota</taxon>
        <taxon>Methanomada group</taxon>
        <taxon>Methanobacteria</taxon>
        <taxon>Methanobacteriales</taxon>
        <taxon>Methanobacteriaceae</taxon>
        <taxon>Methanobacterium</taxon>
    </lineage>
</organism>
<protein>
    <submittedName>
        <fullName evidence="3">Repeat-containing protein</fullName>
    </submittedName>
</protein>
<name>A0A1D3KZE3_9EURY</name>
<reference evidence="3 4" key="1">
    <citation type="submission" date="2016-08" db="EMBL/GenBank/DDBJ databases">
        <authorList>
            <person name="Seilhamer J.J."/>
        </authorList>
    </citation>
    <scope>NUCLEOTIDE SEQUENCE [LARGE SCALE GENOMIC DNA]</scope>
    <source>
        <strain evidence="3">Buetzberg</strain>
    </source>
</reference>
<feature type="domain" description="GH29D-like beta-sandwich" evidence="2">
    <location>
        <begin position="209"/>
        <end position="274"/>
    </location>
</feature>
<evidence type="ECO:0000313" key="3">
    <source>
        <dbReference type="EMBL" id="SCG84727.1"/>
    </source>
</evidence>